<dbReference type="EMBL" id="BK032644">
    <property type="protein sequence ID" value="DAF52912.1"/>
    <property type="molecule type" value="Genomic_DNA"/>
</dbReference>
<reference evidence="12" key="1">
    <citation type="journal article" date="2021" name="Proc. Natl. Acad. Sci. U.S.A.">
        <title>A Catalog of Tens of Thousands of Viruses from Human Metagenomes Reveals Hidden Associations with Chronic Diseases.</title>
        <authorList>
            <person name="Tisza M.J."/>
            <person name="Buck C.B."/>
        </authorList>
    </citation>
    <scope>NUCLEOTIDE SEQUENCE</scope>
    <source>
        <strain evidence="12">CtGAB12</strain>
    </source>
</reference>
<evidence type="ECO:0000313" key="12">
    <source>
        <dbReference type="EMBL" id="DAF52912.1"/>
    </source>
</evidence>
<comment type="similarity">
    <text evidence="1">Belongs to the 'phage' integrase family.</text>
</comment>
<dbReference type="InterPro" id="IPR004107">
    <property type="entry name" value="Integrase_SAM-like_N"/>
</dbReference>
<evidence type="ECO:0000256" key="6">
    <source>
        <dbReference type="ARBA" id="ARBA00023172"/>
    </source>
</evidence>
<dbReference type="SUPFAM" id="SSF56349">
    <property type="entry name" value="DNA breaking-rejoining enzymes"/>
    <property type="match status" value="1"/>
</dbReference>
<evidence type="ECO:0000259" key="10">
    <source>
        <dbReference type="Pfam" id="PF00589"/>
    </source>
</evidence>
<name>A0A8S5SPQ2_9CAUD</name>
<accession>A0A8S5SPQ2</accession>
<evidence type="ECO:0000256" key="5">
    <source>
        <dbReference type="ARBA" id="ARBA00023125"/>
    </source>
</evidence>
<dbReference type="InterPro" id="IPR010998">
    <property type="entry name" value="Integrase_recombinase_N"/>
</dbReference>
<dbReference type="GO" id="GO:0075713">
    <property type="term" value="P:establishment of integrated proviral latency"/>
    <property type="evidence" value="ECO:0007669"/>
    <property type="project" value="UniProtKB-KW"/>
</dbReference>
<protein>
    <recommendedName>
        <fullName evidence="2">Integrase</fullName>
    </recommendedName>
</protein>
<dbReference type="InterPro" id="IPR002104">
    <property type="entry name" value="Integrase_catalytic"/>
</dbReference>
<sequence length="283" mass="33293">MRRHAIILKRKQRNTITLRQLFNEWLPIHSQSISRSAIKSYYVSFKHISNIADMPVTDIHFQHLQNVINSMHVKGLSYSSCKKVRTLLNQLFNYAIIKDYPLTNYALHLNLGSNIPTIKRKVFTRQQINKLWAMDTSYSRMILILLYTGLRIGELLNLRKQDINRRSSYLIVKHAKTKAGEGRIIPIHHRIMPLIEQLYNDTDNYLFTISYTSFRKHFHDIMKQLNCKHTIHDTRHTFASLLDAIAPPNTLRALLGHKQGDITTRVYTHKTIRELRKTIELLK</sequence>
<dbReference type="GO" id="GO:0003677">
    <property type="term" value="F:DNA binding"/>
    <property type="evidence" value="ECO:0007669"/>
    <property type="project" value="UniProtKB-KW"/>
</dbReference>
<evidence type="ECO:0000256" key="4">
    <source>
        <dbReference type="ARBA" id="ARBA00022908"/>
    </source>
</evidence>
<dbReference type="Gene3D" id="1.10.150.130">
    <property type="match status" value="1"/>
</dbReference>
<evidence type="ECO:0000256" key="2">
    <source>
        <dbReference type="ARBA" id="ARBA00016082"/>
    </source>
</evidence>
<dbReference type="GO" id="GO:0006310">
    <property type="term" value="P:DNA recombination"/>
    <property type="evidence" value="ECO:0007669"/>
    <property type="project" value="UniProtKB-KW"/>
</dbReference>
<evidence type="ECO:0000256" key="9">
    <source>
        <dbReference type="ARBA" id="ARBA00049605"/>
    </source>
</evidence>
<dbReference type="CDD" id="cd01189">
    <property type="entry name" value="INT_ICEBs1_C_like"/>
    <property type="match status" value="1"/>
</dbReference>
<organism evidence="12">
    <name type="scientific">Caudovirales sp. ctGAB12</name>
    <dbReference type="NCBI Taxonomy" id="2827632"/>
    <lineage>
        <taxon>Viruses</taxon>
        <taxon>Duplodnaviria</taxon>
        <taxon>Heunggongvirae</taxon>
        <taxon>Uroviricota</taxon>
        <taxon>Caudoviricetes</taxon>
    </lineage>
</organism>
<evidence type="ECO:0000256" key="7">
    <source>
        <dbReference type="ARBA" id="ARBA00023195"/>
    </source>
</evidence>
<dbReference type="GO" id="GO:0016740">
    <property type="term" value="F:transferase activity"/>
    <property type="evidence" value="ECO:0007669"/>
    <property type="project" value="UniProtKB-KW"/>
</dbReference>
<keyword evidence="5" id="KW-0238">DNA-binding</keyword>
<keyword evidence="4" id="KW-0229">DNA integration</keyword>
<comment type="function">
    <text evidence="9">Integrase is necessary for integration of the phage into the host genome by site-specific recombination. In conjunction with excisionase, integrase is also necessary for excision of the prophage from the host genome.</text>
</comment>
<keyword evidence="7" id="KW-1179">Viral genome integration</keyword>
<dbReference type="InterPro" id="IPR011010">
    <property type="entry name" value="DNA_brk_join_enz"/>
</dbReference>
<dbReference type="Gene3D" id="1.10.443.10">
    <property type="entry name" value="Intergrase catalytic core"/>
    <property type="match status" value="1"/>
</dbReference>
<dbReference type="InterPro" id="IPR013762">
    <property type="entry name" value="Integrase-like_cat_sf"/>
</dbReference>
<dbReference type="PANTHER" id="PTHR30629">
    <property type="entry name" value="PROPHAGE INTEGRASE"/>
    <property type="match status" value="1"/>
</dbReference>
<dbReference type="PANTHER" id="PTHR30629:SF2">
    <property type="entry name" value="PROPHAGE INTEGRASE INTS-RELATED"/>
    <property type="match status" value="1"/>
</dbReference>
<feature type="domain" description="Tyr recombinase" evidence="10">
    <location>
        <begin position="123"/>
        <end position="271"/>
    </location>
</feature>
<evidence type="ECO:0000259" key="11">
    <source>
        <dbReference type="Pfam" id="PF14659"/>
    </source>
</evidence>
<keyword evidence="8" id="KW-1160">Virus entry into host cell</keyword>
<feature type="domain" description="Integrase SAM-like N-terminal" evidence="11">
    <location>
        <begin position="17"/>
        <end position="71"/>
    </location>
</feature>
<dbReference type="GO" id="GO:0046718">
    <property type="term" value="P:symbiont entry into host cell"/>
    <property type="evidence" value="ECO:0007669"/>
    <property type="project" value="UniProtKB-KW"/>
</dbReference>
<dbReference type="Pfam" id="PF00589">
    <property type="entry name" value="Phage_integrase"/>
    <property type="match status" value="1"/>
</dbReference>
<keyword evidence="3" id="KW-0808">Transferase</keyword>
<keyword evidence="6" id="KW-0233">DNA recombination</keyword>
<dbReference type="GO" id="GO:0015074">
    <property type="term" value="P:DNA integration"/>
    <property type="evidence" value="ECO:0007669"/>
    <property type="project" value="UniProtKB-KW"/>
</dbReference>
<proteinExistence type="inferred from homology"/>
<evidence type="ECO:0000256" key="3">
    <source>
        <dbReference type="ARBA" id="ARBA00022679"/>
    </source>
</evidence>
<dbReference type="Pfam" id="PF14659">
    <property type="entry name" value="Phage_int_SAM_3"/>
    <property type="match status" value="1"/>
</dbReference>
<dbReference type="InterPro" id="IPR050808">
    <property type="entry name" value="Phage_Integrase"/>
</dbReference>
<dbReference type="GO" id="GO:0044826">
    <property type="term" value="P:viral genome integration into host DNA"/>
    <property type="evidence" value="ECO:0007669"/>
    <property type="project" value="UniProtKB-KW"/>
</dbReference>
<evidence type="ECO:0000256" key="8">
    <source>
        <dbReference type="ARBA" id="ARBA00023296"/>
    </source>
</evidence>
<evidence type="ECO:0000256" key="1">
    <source>
        <dbReference type="ARBA" id="ARBA00008857"/>
    </source>
</evidence>